<reference evidence="2 3" key="1">
    <citation type="submission" date="2017-06" db="EMBL/GenBank/DDBJ databases">
        <title>A platform for efficient transgenesis in Macrostomum lignano, a flatworm model organism for stem cell research.</title>
        <authorList>
            <person name="Berezikov E."/>
        </authorList>
    </citation>
    <scope>NUCLEOTIDE SEQUENCE [LARGE SCALE GENOMIC DNA]</scope>
    <source>
        <strain evidence="2">DV1</strain>
        <tissue evidence="2">Whole organism</tissue>
    </source>
</reference>
<proteinExistence type="predicted"/>
<feature type="compositionally biased region" description="Pro residues" evidence="1">
    <location>
        <begin position="93"/>
        <end position="179"/>
    </location>
</feature>
<comment type="caution">
    <text evidence="2">The sequence shown here is derived from an EMBL/GenBank/DDBJ whole genome shotgun (WGS) entry which is preliminary data.</text>
</comment>
<dbReference type="AlphaFoldDB" id="A0A267G2V0"/>
<keyword evidence="3" id="KW-1185">Reference proteome</keyword>
<feature type="compositionally biased region" description="Pro residues" evidence="1">
    <location>
        <begin position="68"/>
        <end position="86"/>
    </location>
</feature>
<feature type="compositionally biased region" description="Polar residues" evidence="1">
    <location>
        <begin position="304"/>
        <end position="328"/>
    </location>
</feature>
<feature type="compositionally biased region" description="Pro residues" evidence="1">
    <location>
        <begin position="370"/>
        <end position="380"/>
    </location>
</feature>
<feature type="compositionally biased region" description="Pro residues" evidence="1">
    <location>
        <begin position="334"/>
        <end position="352"/>
    </location>
</feature>
<feature type="region of interest" description="Disordered" evidence="1">
    <location>
        <begin position="45"/>
        <end position="213"/>
    </location>
</feature>
<sequence length="488" mass="51504">MDQSRDGSSEFASELQRLGSHLAGLPPEAAAAFRAAICRLSAATGASTEASLVAEPLPPEPSALQLPPQQPLPPQPPKQQPLPPQAPKQQPLSPQPPKQQPLSPQPPKQQPLSPQPPKQQPLSPQPPKQQPLSPQPPKQQPLPPQPTKQQPLPPQPPKQQPLSPQPPKQQPLPPQPPKQQPLSPQPQKQQPLPPQPPKQQPQPPPSQDQWVPLLVITNSELFCTDWESSELPTSCSSCEPDRSRQLIRPVDSAVGESPSGQTAPKSVPASIPLGPSGPIVLAPLSVCTRFSLASASLDAASPISEASQNDSQIPTTALTLLTQSSKTPSELMPAPSPSQQPASALPPPPLQPPSRSSTMPPPISESLNAQPPPLPQPPALPHRQSASTTASSVGSYNFLALLLDQLTPPIGSEESRSIGSSKQSRSPSSGSGGVRRNPVSSGGSSGGRDSCAEIDRRSAWTLGGDLEDVHTCDLADEYDELRAVVRHP</sequence>
<evidence type="ECO:0000313" key="2">
    <source>
        <dbReference type="EMBL" id="PAA80336.1"/>
    </source>
</evidence>
<gene>
    <name evidence="2" type="ORF">BOX15_Mlig006485g1</name>
</gene>
<accession>A0A267G2V0</accession>
<evidence type="ECO:0000256" key="1">
    <source>
        <dbReference type="SAM" id="MobiDB-lite"/>
    </source>
</evidence>
<feature type="compositionally biased region" description="Pro residues" evidence="1">
    <location>
        <begin position="191"/>
        <end position="206"/>
    </location>
</feature>
<evidence type="ECO:0000313" key="3">
    <source>
        <dbReference type="Proteomes" id="UP000215902"/>
    </source>
</evidence>
<feature type="region of interest" description="Disordered" evidence="1">
    <location>
        <begin position="409"/>
        <end position="451"/>
    </location>
</feature>
<protein>
    <submittedName>
        <fullName evidence="2">Uncharacterized protein</fullName>
    </submittedName>
</protein>
<feature type="compositionally biased region" description="Low complexity" evidence="1">
    <location>
        <begin position="180"/>
        <end position="190"/>
    </location>
</feature>
<feature type="compositionally biased region" description="Low complexity" evidence="1">
    <location>
        <begin position="417"/>
        <end position="442"/>
    </location>
</feature>
<organism evidence="2 3">
    <name type="scientific">Macrostomum lignano</name>
    <dbReference type="NCBI Taxonomy" id="282301"/>
    <lineage>
        <taxon>Eukaryota</taxon>
        <taxon>Metazoa</taxon>
        <taxon>Spiralia</taxon>
        <taxon>Lophotrochozoa</taxon>
        <taxon>Platyhelminthes</taxon>
        <taxon>Rhabditophora</taxon>
        <taxon>Macrostomorpha</taxon>
        <taxon>Macrostomida</taxon>
        <taxon>Macrostomidae</taxon>
        <taxon>Macrostomum</taxon>
    </lineage>
</organism>
<dbReference type="EMBL" id="NIVC01000587">
    <property type="protein sequence ID" value="PAA80336.1"/>
    <property type="molecule type" value="Genomic_DNA"/>
</dbReference>
<feature type="region of interest" description="Disordered" evidence="1">
    <location>
        <begin position="299"/>
        <end position="391"/>
    </location>
</feature>
<name>A0A267G2V0_9PLAT</name>
<feature type="region of interest" description="Disordered" evidence="1">
    <location>
        <begin position="228"/>
        <end position="273"/>
    </location>
</feature>
<dbReference type="Proteomes" id="UP000215902">
    <property type="component" value="Unassembled WGS sequence"/>
</dbReference>